<dbReference type="SMART" id="SM00065">
    <property type="entry name" value="GAF"/>
    <property type="match status" value="1"/>
</dbReference>
<gene>
    <name evidence="3" type="ORF">SAMN05878482_104259</name>
</gene>
<dbReference type="Pfam" id="PF13556">
    <property type="entry name" value="HTH_30"/>
    <property type="match status" value="1"/>
</dbReference>
<dbReference type="PANTHER" id="PTHR33744:SF1">
    <property type="entry name" value="DNA-BINDING TRANSCRIPTIONAL ACTIVATOR ADER"/>
    <property type="match status" value="1"/>
</dbReference>
<dbReference type="InterPro" id="IPR029016">
    <property type="entry name" value="GAF-like_dom_sf"/>
</dbReference>
<dbReference type="Gene3D" id="1.10.10.2840">
    <property type="entry name" value="PucR C-terminal helix-turn-helix domain"/>
    <property type="match status" value="1"/>
</dbReference>
<evidence type="ECO:0000313" key="4">
    <source>
        <dbReference type="Proteomes" id="UP000185829"/>
    </source>
</evidence>
<organism evidence="3 4">
    <name type="scientific">Peribacillus simplex</name>
    <dbReference type="NCBI Taxonomy" id="1478"/>
    <lineage>
        <taxon>Bacteria</taxon>
        <taxon>Bacillati</taxon>
        <taxon>Bacillota</taxon>
        <taxon>Bacilli</taxon>
        <taxon>Bacillales</taxon>
        <taxon>Bacillaceae</taxon>
        <taxon>Peribacillus</taxon>
    </lineage>
</organism>
<dbReference type="Gene3D" id="3.30.450.40">
    <property type="match status" value="1"/>
</dbReference>
<dbReference type="InterPro" id="IPR042070">
    <property type="entry name" value="PucR_C-HTH_sf"/>
</dbReference>
<evidence type="ECO:0000259" key="2">
    <source>
        <dbReference type="SMART" id="SM00065"/>
    </source>
</evidence>
<comment type="similarity">
    <text evidence="1">Belongs to the CdaR family.</text>
</comment>
<protein>
    <submittedName>
        <fullName evidence="3">GAF domain-containing protein</fullName>
    </submittedName>
</protein>
<evidence type="ECO:0000256" key="1">
    <source>
        <dbReference type="ARBA" id="ARBA00006754"/>
    </source>
</evidence>
<sequence length="683" mass="78949">METLMKIKQFLVGDCCLSNFQLWQSINGLDFSLVLSHHFDKKTPIPERFLNEKIRTHENYTDIYYHYSNHTTIVLRLSVSSALKIESKQKLRPIIDLHYLQVMLDREKYIRNKMMESIRDISVHEDLDDLLKKILENALSVIPVATMGVLWIYEPSLDVLFPKAWTGGPNEEIGKMRMRVGEGIIGKTFKDNKSFTLTNIEGILSESSNISPGNLFHLYNSVQFDDLQSIISVPIKVEESALCVLIVYQNGPYPLLTKDDQQLLESFSDQVSIVLRNSKLYQNLKKQNDLLIQRDTIHNSLIKLSLQSKGLQKIANEIKKMINHPVMIVDLTDDQIYSNPTPWKVELPSELIKINTKLPTQSFFTKSYNSQSWYIHPIIAIDVPIGIMAVEMEEDDLFPLNKMIIEQASSVIALEIIRKQTLVDSFYQKTNDLFNDFIQSQEYNLIRKKAIELRINDHPYYMAIVIHLHPHADFHFVNMQMHKIIAQIKKQLGIFVSIVFGYGNKVTLVCQFNNFADQDYVKKRLELIHSNWVNVHEEPLKIGIGTCYPSMNNIAKSYSEADKALSFLISRQLKSIVNYQDIGINHLFIHQPIDDLNSFVNEVFNPIQSDKDGTLDLEQTLLAYMENDRQATQTAKILHIHVNTLYQRLKRIEEKLQISFSNPEDILKVQLACYLRNSIVSLT</sequence>
<dbReference type="InterPro" id="IPR041522">
    <property type="entry name" value="CdaR_GGDEF"/>
</dbReference>
<dbReference type="SUPFAM" id="SSF55781">
    <property type="entry name" value="GAF domain-like"/>
    <property type="match status" value="1"/>
</dbReference>
<proteinExistence type="inferred from homology"/>
<dbReference type="InterPro" id="IPR025736">
    <property type="entry name" value="PucR_C-HTH_dom"/>
</dbReference>
<dbReference type="Proteomes" id="UP000185829">
    <property type="component" value="Unassembled WGS sequence"/>
</dbReference>
<dbReference type="PANTHER" id="PTHR33744">
    <property type="entry name" value="CARBOHYDRATE DIACID REGULATOR"/>
    <property type="match status" value="1"/>
</dbReference>
<dbReference type="Pfam" id="PF17853">
    <property type="entry name" value="GGDEF_2"/>
    <property type="match status" value="1"/>
</dbReference>
<dbReference type="EMBL" id="FTMX01000004">
    <property type="protein sequence ID" value="SIR55972.1"/>
    <property type="molecule type" value="Genomic_DNA"/>
</dbReference>
<dbReference type="AlphaFoldDB" id="A0A9X8WL63"/>
<evidence type="ECO:0000313" key="3">
    <source>
        <dbReference type="EMBL" id="SIR55972.1"/>
    </source>
</evidence>
<feature type="domain" description="GAF" evidence="2">
    <location>
        <begin position="126"/>
        <end position="285"/>
    </location>
</feature>
<dbReference type="InterPro" id="IPR051448">
    <property type="entry name" value="CdaR-like_regulators"/>
</dbReference>
<dbReference type="Pfam" id="PF13185">
    <property type="entry name" value="GAF_2"/>
    <property type="match status" value="1"/>
</dbReference>
<dbReference type="RefSeq" id="WP_081395649.1">
    <property type="nucleotide sequence ID" value="NZ_FTMX01000004.1"/>
</dbReference>
<dbReference type="InterPro" id="IPR003018">
    <property type="entry name" value="GAF"/>
</dbReference>
<comment type="caution">
    <text evidence="3">The sequence shown here is derived from an EMBL/GenBank/DDBJ whole genome shotgun (WGS) entry which is preliminary data.</text>
</comment>
<accession>A0A9X8WL63</accession>
<reference evidence="3 4" key="1">
    <citation type="submission" date="2017-01" db="EMBL/GenBank/DDBJ databases">
        <authorList>
            <person name="Varghese N."/>
            <person name="Submissions S."/>
        </authorList>
    </citation>
    <scope>NUCLEOTIDE SEQUENCE [LARGE SCALE GENOMIC DNA]</scope>
    <source>
        <strain evidence="3 4">RUG2-6</strain>
    </source>
</reference>
<name>A0A9X8WL63_9BACI</name>